<name>D7A8B2_ANCN5</name>
<proteinExistence type="predicted"/>
<dbReference type="RefSeq" id="WP_013166090.1">
    <property type="nucleotide sequence ID" value="NC_014217.1"/>
</dbReference>
<dbReference type="KEGG" id="sno:Snov_1271"/>
<sequence>MLDEQADAGPEVERLLGAAGELAVMLGAEPETVIRALADIIRRRIAFERAKAELGAGARIP</sequence>
<keyword evidence="2" id="KW-1185">Reference proteome</keyword>
<gene>
    <name evidence="1" type="ordered locus">Snov_1271</name>
</gene>
<organism evidence="1 2">
    <name type="scientific">Ancylobacter novellus (strain ATCC 8093 / DSM 506 / JCM 20403 / CCM 1077 / IAM 12100 / NBRC 12443 / NCIMB 10456)</name>
    <name type="common">Starkeya novella</name>
    <dbReference type="NCBI Taxonomy" id="639283"/>
    <lineage>
        <taxon>Bacteria</taxon>
        <taxon>Pseudomonadati</taxon>
        <taxon>Pseudomonadota</taxon>
        <taxon>Alphaproteobacteria</taxon>
        <taxon>Hyphomicrobiales</taxon>
        <taxon>Xanthobacteraceae</taxon>
        <taxon>Ancylobacter</taxon>
    </lineage>
</organism>
<reference evidence="1 2" key="1">
    <citation type="journal article" date="2012" name="Stand. Genomic Sci.">
        <title>Complete genome sequence of the facultatively chemolithoautotrophic and methylotrophic alpha Proteobacterium Starkeya novella type strain (ATCC 8093(T)).</title>
        <authorList>
            <person name="Kappler U."/>
            <person name="Davenport K."/>
            <person name="Beatson S."/>
            <person name="Lucas S."/>
            <person name="Lapidus A."/>
            <person name="Copeland A."/>
            <person name="Berry K.W."/>
            <person name="Glavina Del Rio T."/>
            <person name="Hammon N."/>
            <person name="Dalin E."/>
            <person name="Tice H."/>
            <person name="Pitluck S."/>
            <person name="Richardson P."/>
            <person name="Bruce D."/>
            <person name="Goodwin L.A."/>
            <person name="Han C."/>
            <person name="Tapia R."/>
            <person name="Detter J.C."/>
            <person name="Chang Y.J."/>
            <person name="Jeffries C.D."/>
            <person name="Land M."/>
            <person name="Hauser L."/>
            <person name="Kyrpides N.C."/>
            <person name="Goker M."/>
            <person name="Ivanova N."/>
            <person name="Klenk H.P."/>
            <person name="Woyke T."/>
        </authorList>
    </citation>
    <scope>NUCLEOTIDE SEQUENCE [LARGE SCALE GENOMIC DNA]</scope>
    <source>
        <strain evidence="2">ATCC 8093 / DSM 506 / JCM 20403 / CCM 1077 / IAM 12100 / NBRC 12443 / NCIMB 10456</strain>
    </source>
</reference>
<accession>D7A8B2</accession>
<dbReference type="EMBL" id="CP002026">
    <property type="protein sequence ID" value="ADH88585.1"/>
    <property type="molecule type" value="Genomic_DNA"/>
</dbReference>
<dbReference type="AlphaFoldDB" id="D7A8B2"/>
<protein>
    <submittedName>
        <fullName evidence="1">Uncharacterized protein</fullName>
    </submittedName>
</protein>
<evidence type="ECO:0000313" key="1">
    <source>
        <dbReference type="EMBL" id="ADH88585.1"/>
    </source>
</evidence>
<evidence type="ECO:0000313" key="2">
    <source>
        <dbReference type="Proteomes" id="UP000006633"/>
    </source>
</evidence>
<dbReference type="HOGENOM" id="CLU_2920549_0_0_5"/>
<dbReference type="Proteomes" id="UP000006633">
    <property type="component" value="Chromosome"/>
</dbReference>